<keyword evidence="3" id="KW-0687">Ribonucleoprotein</keyword>
<evidence type="ECO:0000313" key="6">
    <source>
        <dbReference type="EMBL" id="QQR92677.1"/>
    </source>
</evidence>
<dbReference type="InterPro" id="IPR001210">
    <property type="entry name" value="Ribosomal_eS17"/>
</dbReference>
<dbReference type="EMBL" id="CP064981">
    <property type="protein sequence ID" value="QQR92677.1"/>
    <property type="molecule type" value="Genomic_DNA"/>
</dbReference>
<dbReference type="Proteomes" id="UP000596004">
    <property type="component" value="Chromosome"/>
</dbReference>
<organism evidence="6">
    <name type="scientific">Candidatus Iainarchaeum sp</name>
    <dbReference type="NCBI Taxonomy" id="3101447"/>
    <lineage>
        <taxon>Archaea</taxon>
        <taxon>Candidatus Iainarchaeota</taxon>
        <taxon>Candidatus Iainarchaeia</taxon>
        <taxon>Candidatus Iainarchaeales</taxon>
        <taxon>Candidatus Iainarchaeaceae</taxon>
        <taxon>Candidatus Iainarchaeum</taxon>
    </lineage>
</organism>
<evidence type="ECO:0000256" key="5">
    <source>
        <dbReference type="SAM" id="MobiDB-lite"/>
    </source>
</evidence>
<sequence length="87" mass="9799">MGKAVPKGIKTKAVTIMNELAEEVSDNFEANKKTINSLQLPIGKWTRNVMAGFMARKIKQKKQAEKRKEELRAKAIARSNPTPMKTE</sequence>
<dbReference type="GO" id="GO:0006412">
    <property type="term" value="P:translation"/>
    <property type="evidence" value="ECO:0007669"/>
    <property type="project" value="InterPro"/>
</dbReference>
<evidence type="ECO:0000256" key="1">
    <source>
        <dbReference type="ARBA" id="ARBA00010444"/>
    </source>
</evidence>
<gene>
    <name evidence="6" type="ORF">IPJ89_00315</name>
</gene>
<dbReference type="GO" id="GO:0005840">
    <property type="term" value="C:ribosome"/>
    <property type="evidence" value="ECO:0007669"/>
    <property type="project" value="UniProtKB-KW"/>
</dbReference>
<evidence type="ECO:0000256" key="4">
    <source>
        <dbReference type="ARBA" id="ARBA00035394"/>
    </source>
</evidence>
<name>A0A7T9I2E6_9ARCH</name>
<feature type="compositionally biased region" description="Basic and acidic residues" evidence="5">
    <location>
        <begin position="62"/>
        <end position="73"/>
    </location>
</feature>
<reference evidence="6" key="1">
    <citation type="submission" date="2020-11" db="EMBL/GenBank/DDBJ databases">
        <title>Connecting structure to function with the recovery of over 1000 high-quality activated sludge metagenome-assembled genomes encoding full-length rRNA genes using long-read sequencing.</title>
        <authorList>
            <person name="Singleton C.M."/>
            <person name="Petriglieri F."/>
            <person name="Kristensen J.M."/>
            <person name="Kirkegaard R.H."/>
            <person name="Michaelsen T.Y."/>
            <person name="Andersen M.H."/>
            <person name="Karst S.M."/>
            <person name="Dueholm M.S."/>
            <person name="Nielsen P.H."/>
            <person name="Albertsen M."/>
        </authorList>
    </citation>
    <scope>NUCLEOTIDE SEQUENCE</scope>
    <source>
        <strain evidence="6">Fred_18-Q3-R57-64_BAT3C.431</strain>
    </source>
</reference>
<comment type="similarity">
    <text evidence="1">Belongs to the eukaryotic ribosomal protein eS17 family.</text>
</comment>
<dbReference type="GO" id="GO:1990904">
    <property type="term" value="C:ribonucleoprotein complex"/>
    <property type="evidence" value="ECO:0007669"/>
    <property type="project" value="UniProtKB-KW"/>
</dbReference>
<dbReference type="SUPFAM" id="SSF116820">
    <property type="entry name" value="Rps17e-like"/>
    <property type="match status" value="1"/>
</dbReference>
<feature type="region of interest" description="Disordered" evidence="5">
    <location>
        <begin position="61"/>
        <end position="87"/>
    </location>
</feature>
<accession>A0A7T9I2E6</accession>
<keyword evidence="2" id="KW-0689">Ribosomal protein</keyword>
<dbReference type="AlphaFoldDB" id="A0A7T9I2E6"/>
<protein>
    <recommendedName>
        <fullName evidence="4">30S ribosomal protein S17e</fullName>
    </recommendedName>
</protein>
<dbReference type="Pfam" id="PF00833">
    <property type="entry name" value="Ribosomal_S17e"/>
    <property type="match status" value="1"/>
</dbReference>
<dbReference type="GO" id="GO:0003735">
    <property type="term" value="F:structural constituent of ribosome"/>
    <property type="evidence" value="ECO:0007669"/>
    <property type="project" value="InterPro"/>
</dbReference>
<proteinExistence type="inferred from homology"/>
<evidence type="ECO:0000256" key="3">
    <source>
        <dbReference type="ARBA" id="ARBA00023274"/>
    </source>
</evidence>
<dbReference type="InterPro" id="IPR036401">
    <property type="entry name" value="Ribosomal_eS17_sf"/>
</dbReference>
<evidence type="ECO:0000256" key="2">
    <source>
        <dbReference type="ARBA" id="ARBA00022980"/>
    </source>
</evidence>
<dbReference type="Gene3D" id="1.10.60.20">
    <property type="entry name" value="Ribosomal protein S17e-like"/>
    <property type="match status" value="1"/>
</dbReference>